<feature type="compositionally biased region" description="Pro residues" evidence="1">
    <location>
        <begin position="307"/>
        <end position="340"/>
    </location>
</feature>
<evidence type="ECO:0000313" key="3">
    <source>
        <dbReference type="EMBL" id="QQP89213.1"/>
    </source>
</evidence>
<keyword evidence="2" id="KW-0812">Transmembrane</keyword>
<feature type="region of interest" description="Disordered" evidence="1">
    <location>
        <begin position="282"/>
        <end position="355"/>
    </location>
</feature>
<proteinExistence type="predicted"/>
<keyword evidence="2" id="KW-1133">Transmembrane helix</keyword>
<evidence type="ECO:0000313" key="4">
    <source>
        <dbReference type="Proteomes" id="UP000595197"/>
    </source>
</evidence>
<keyword evidence="4" id="KW-1185">Reference proteome</keyword>
<feature type="region of interest" description="Disordered" evidence="1">
    <location>
        <begin position="431"/>
        <end position="466"/>
    </location>
</feature>
<feature type="compositionally biased region" description="Pro residues" evidence="1">
    <location>
        <begin position="282"/>
        <end position="297"/>
    </location>
</feature>
<organism evidence="3 4">
    <name type="scientific">Skermanella cutis</name>
    <dbReference type="NCBI Taxonomy" id="2775420"/>
    <lineage>
        <taxon>Bacteria</taxon>
        <taxon>Pseudomonadati</taxon>
        <taxon>Pseudomonadota</taxon>
        <taxon>Alphaproteobacteria</taxon>
        <taxon>Rhodospirillales</taxon>
        <taxon>Azospirillaceae</taxon>
        <taxon>Skermanella</taxon>
    </lineage>
</organism>
<evidence type="ECO:0000256" key="2">
    <source>
        <dbReference type="SAM" id="Phobius"/>
    </source>
</evidence>
<protein>
    <submittedName>
        <fullName evidence="3">Uncharacterized protein</fullName>
    </submittedName>
</protein>
<keyword evidence="2" id="KW-0472">Membrane</keyword>
<name>A0ABX7B523_9PROT</name>
<sequence length="466" mass="49643">MRTGTILRQQSTEGLEPYGAFNQPVYKSHGQIRTALLNELGPLYADYFPRPDSDPDGKWIGWLTQKEGQPRRWVDMTPEEQHRVEPIKNQVLDGLSAYVAKLREAPGNSPRNNFSRVLEKAQEVPGPDYLYFVGDQPMIAFWGFKGVGRPNGVNPLRLPPTTVRFDPPAAPAGPAIPGGTAVPPAGVPVAAGRPWWHWLLMGLGALLFLLLLLWLLWWLFAPRLGLPPFPVLPWQQEEIVEPPRDPPVLQVVPAEPGVPVGPGVGVPGAGVPGVGIPAPAIPEPGVPVPEAPVPEVPSPGGGTQPLPDAPPAEVPPEPAQVPPDLPELPPEGRPAGPPGAPLALPAGPLDPGPARFMEGVWRSRSGLRDGEGRPLEQLYRFGQDGKGEVTVRGPGGTVCKAPAEAVMTAGRQLSIREGQTLTCADGQTMSGAETNCGTRPDQTVGCTGTNKTDGSEFDVRMEKVEP</sequence>
<dbReference type="Proteomes" id="UP000595197">
    <property type="component" value="Chromosome"/>
</dbReference>
<dbReference type="RefSeq" id="WP_201075196.1">
    <property type="nucleotide sequence ID" value="NZ_CP067420.1"/>
</dbReference>
<feature type="compositionally biased region" description="Low complexity" evidence="1">
    <location>
        <begin position="341"/>
        <end position="355"/>
    </location>
</feature>
<feature type="compositionally biased region" description="Basic and acidic residues" evidence="1">
    <location>
        <begin position="453"/>
        <end position="466"/>
    </location>
</feature>
<evidence type="ECO:0000256" key="1">
    <source>
        <dbReference type="SAM" id="MobiDB-lite"/>
    </source>
</evidence>
<feature type="transmembrane region" description="Helical" evidence="2">
    <location>
        <begin position="198"/>
        <end position="220"/>
    </location>
</feature>
<dbReference type="EMBL" id="CP067420">
    <property type="protein sequence ID" value="QQP89213.1"/>
    <property type="molecule type" value="Genomic_DNA"/>
</dbReference>
<accession>A0ABX7B523</accession>
<feature type="compositionally biased region" description="Polar residues" evidence="1">
    <location>
        <begin position="431"/>
        <end position="452"/>
    </location>
</feature>
<gene>
    <name evidence="3" type="ORF">IGS68_25010</name>
</gene>
<reference evidence="3" key="1">
    <citation type="submission" date="2021-02" db="EMBL/GenBank/DDBJ databases">
        <title>Skermanella TT6 skin isolate.</title>
        <authorList>
            <person name="Lee K."/>
            <person name="Ganzorig M."/>
        </authorList>
    </citation>
    <scope>NUCLEOTIDE SEQUENCE</scope>
    <source>
        <strain evidence="3">TT6</strain>
    </source>
</reference>